<dbReference type="NCBIfam" id="TIGR00121">
    <property type="entry name" value="birA_ligase"/>
    <property type="match status" value="1"/>
</dbReference>
<dbReference type="CDD" id="cd16442">
    <property type="entry name" value="BPL"/>
    <property type="match status" value="1"/>
</dbReference>
<protein>
    <recommendedName>
        <fullName evidence="5">biotin--[biotin carboxyl-carrier protein] ligase</fullName>
        <ecNumber evidence="5">6.3.4.15</ecNumber>
    </recommendedName>
</protein>
<reference evidence="8 9" key="1">
    <citation type="journal article" date="2020" name="Microorganisms">
        <title>Osmotic Adaptation and Compatible Solute Biosynthesis of Phototrophic Bacteria as Revealed from Genome Analyses.</title>
        <authorList>
            <person name="Imhoff J.F."/>
            <person name="Rahn T."/>
            <person name="Kunzel S."/>
            <person name="Keller A."/>
            <person name="Neulinger S.C."/>
        </authorList>
    </citation>
    <scope>NUCLEOTIDE SEQUENCE [LARGE SCALE GENOMIC DNA]</scope>
    <source>
        <strain evidence="8 9">DSM 9895</strain>
    </source>
</reference>
<dbReference type="Proteomes" id="UP001296873">
    <property type="component" value="Unassembled WGS sequence"/>
</dbReference>
<keyword evidence="1 8" id="KW-0436">Ligase</keyword>
<evidence type="ECO:0000256" key="2">
    <source>
        <dbReference type="ARBA" id="ARBA00022741"/>
    </source>
</evidence>
<evidence type="ECO:0000259" key="7">
    <source>
        <dbReference type="PROSITE" id="PS51733"/>
    </source>
</evidence>
<evidence type="ECO:0000256" key="5">
    <source>
        <dbReference type="ARBA" id="ARBA00024227"/>
    </source>
</evidence>
<dbReference type="InterPro" id="IPR045864">
    <property type="entry name" value="aa-tRNA-synth_II/BPL/LPL"/>
</dbReference>
<dbReference type="Gene3D" id="3.30.930.10">
    <property type="entry name" value="Bira Bifunctional Protein, Domain 2"/>
    <property type="match status" value="1"/>
</dbReference>
<keyword evidence="2" id="KW-0547">Nucleotide-binding</keyword>
<dbReference type="PROSITE" id="PS51733">
    <property type="entry name" value="BPL_LPL_CATALYTIC"/>
    <property type="match status" value="1"/>
</dbReference>
<evidence type="ECO:0000256" key="4">
    <source>
        <dbReference type="ARBA" id="ARBA00023267"/>
    </source>
</evidence>
<dbReference type="InterPro" id="IPR004408">
    <property type="entry name" value="Biotin_CoA_COase_ligase"/>
</dbReference>
<evidence type="ECO:0000256" key="3">
    <source>
        <dbReference type="ARBA" id="ARBA00022840"/>
    </source>
</evidence>
<accession>A0ABS1DCU7</accession>
<dbReference type="Gene3D" id="2.30.30.100">
    <property type="match status" value="1"/>
</dbReference>
<dbReference type="EC" id="6.3.4.15" evidence="5"/>
<evidence type="ECO:0000313" key="8">
    <source>
        <dbReference type="EMBL" id="MBK1668281.1"/>
    </source>
</evidence>
<dbReference type="Pfam" id="PF03099">
    <property type="entry name" value="BPL_LplA_LipB"/>
    <property type="match status" value="1"/>
</dbReference>
<evidence type="ECO:0000256" key="6">
    <source>
        <dbReference type="ARBA" id="ARBA00047846"/>
    </source>
</evidence>
<gene>
    <name evidence="8" type="ORF">CKO28_09555</name>
</gene>
<sequence>MTHPARTLDLPPAYRLRAHDALPSTNDEARRLVRAQDAGHGTLVWAQEQTAGRGRRGRSWTSPRGNLYVTAVLRPNCGIGEAAQLGFAAALALVDVLGDLMPQQTQVRLKWPNDVLVNGRKVAGILLETVVDSDGTFQALLLGLGVNIAEAPSDTAFPATALQWERAGRAIRPEELLAPWAEHFLVWTNRWEQDGFAPLRRRWLTHAHRPGQRLRVRLPNREVHGSFHDMDDRGGLLIDTNRGRERLSVGDVFFAEPGAAPGSGQG</sequence>
<dbReference type="InterPro" id="IPR008988">
    <property type="entry name" value="Transcriptional_repressor_C"/>
</dbReference>
<name>A0ABS1DCU7_9PROT</name>
<keyword evidence="9" id="KW-1185">Reference proteome</keyword>
<dbReference type="InterPro" id="IPR004143">
    <property type="entry name" value="BPL_LPL_catalytic"/>
</dbReference>
<keyword evidence="4" id="KW-0092">Biotin</keyword>
<dbReference type="GO" id="GO:0016874">
    <property type="term" value="F:ligase activity"/>
    <property type="evidence" value="ECO:0007669"/>
    <property type="project" value="UniProtKB-KW"/>
</dbReference>
<dbReference type="PANTHER" id="PTHR12835">
    <property type="entry name" value="BIOTIN PROTEIN LIGASE"/>
    <property type="match status" value="1"/>
</dbReference>
<evidence type="ECO:0000256" key="1">
    <source>
        <dbReference type="ARBA" id="ARBA00022598"/>
    </source>
</evidence>
<comment type="catalytic activity">
    <reaction evidence="6">
        <text>biotin + L-lysyl-[protein] + ATP = N(6)-biotinyl-L-lysyl-[protein] + AMP + diphosphate + H(+)</text>
        <dbReference type="Rhea" id="RHEA:11756"/>
        <dbReference type="Rhea" id="RHEA-COMP:9752"/>
        <dbReference type="Rhea" id="RHEA-COMP:10505"/>
        <dbReference type="ChEBI" id="CHEBI:15378"/>
        <dbReference type="ChEBI" id="CHEBI:29969"/>
        <dbReference type="ChEBI" id="CHEBI:30616"/>
        <dbReference type="ChEBI" id="CHEBI:33019"/>
        <dbReference type="ChEBI" id="CHEBI:57586"/>
        <dbReference type="ChEBI" id="CHEBI:83144"/>
        <dbReference type="ChEBI" id="CHEBI:456215"/>
        <dbReference type="EC" id="6.3.4.15"/>
    </reaction>
</comment>
<dbReference type="SUPFAM" id="SSF50037">
    <property type="entry name" value="C-terminal domain of transcriptional repressors"/>
    <property type="match status" value="1"/>
</dbReference>
<dbReference type="InterPro" id="IPR003142">
    <property type="entry name" value="BPL_C"/>
</dbReference>
<dbReference type="SUPFAM" id="SSF55681">
    <property type="entry name" value="Class II aaRS and biotin synthetases"/>
    <property type="match status" value="1"/>
</dbReference>
<dbReference type="Pfam" id="PF02237">
    <property type="entry name" value="BPL_C"/>
    <property type="match status" value="1"/>
</dbReference>
<feature type="domain" description="BPL/LPL catalytic" evidence="7">
    <location>
        <begin position="8"/>
        <end position="192"/>
    </location>
</feature>
<dbReference type="PANTHER" id="PTHR12835:SF5">
    <property type="entry name" value="BIOTIN--PROTEIN LIGASE"/>
    <property type="match status" value="1"/>
</dbReference>
<proteinExistence type="predicted"/>
<evidence type="ECO:0000313" key="9">
    <source>
        <dbReference type="Proteomes" id="UP001296873"/>
    </source>
</evidence>
<keyword evidence="3" id="KW-0067">ATP-binding</keyword>
<organism evidence="8 9">
    <name type="scientific">Rhodovibrio sodomensis</name>
    <dbReference type="NCBI Taxonomy" id="1088"/>
    <lineage>
        <taxon>Bacteria</taxon>
        <taxon>Pseudomonadati</taxon>
        <taxon>Pseudomonadota</taxon>
        <taxon>Alphaproteobacteria</taxon>
        <taxon>Rhodospirillales</taxon>
        <taxon>Rhodovibrionaceae</taxon>
        <taxon>Rhodovibrio</taxon>
    </lineage>
</organism>
<dbReference type="EMBL" id="NRRL01000020">
    <property type="protein sequence ID" value="MBK1668281.1"/>
    <property type="molecule type" value="Genomic_DNA"/>
</dbReference>
<dbReference type="RefSeq" id="WP_200340563.1">
    <property type="nucleotide sequence ID" value="NZ_NRRL01000020.1"/>
</dbReference>
<comment type="caution">
    <text evidence="8">The sequence shown here is derived from an EMBL/GenBank/DDBJ whole genome shotgun (WGS) entry which is preliminary data.</text>
</comment>